<feature type="compositionally biased region" description="Polar residues" evidence="9">
    <location>
        <begin position="138"/>
        <end position="149"/>
    </location>
</feature>
<dbReference type="CDD" id="cd00190">
    <property type="entry name" value="Tryp_SPc"/>
    <property type="match status" value="1"/>
</dbReference>
<dbReference type="InterPro" id="IPR018114">
    <property type="entry name" value="TRYPSIN_HIS"/>
</dbReference>
<dbReference type="CDD" id="cd00112">
    <property type="entry name" value="LDLa"/>
    <property type="match status" value="1"/>
</dbReference>
<dbReference type="FunFam" id="2.40.10.10:FF:000003">
    <property type="entry name" value="Transmembrane serine protease 3"/>
    <property type="match status" value="1"/>
</dbReference>
<dbReference type="GO" id="GO:0004252">
    <property type="term" value="F:serine-type endopeptidase activity"/>
    <property type="evidence" value="ECO:0007669"/>
    <property type="project" value="InterPro"/>
</dbReference>
<feature type="disulfide bond" evidence="7">
    <location>
        <begin position="360"/>
        <end position="370"/>
    </location>
</feature>
<dbReference type="SMART" id="SM00192">
    <property type="entry name" value="LDLa"/>
    <property type="match status" value="1"/>
</dbReference>
<keyword evidence="5" id="KW-0325">Glycoprotein</keyword>
<dbReference type="PROSITE" id="PS00134">
    <property type="entry name" value="TRYPSIN_HIS"/>
    <property type="match status" value="1"/>
</dbReference>
<evidence type="ECO:0000256" key="1">
    <source>
        <dbReference type="ARBA" id="ARBA00022670"/>
    </source>
</evidence>
<dbReference type="Gene3D" id="2.40.10.10">
    <property type="entry name" value="Trypsin-like serine proteases"/>
    <property type="match status" value="2"/>
</dbReference>
<accession>A0A674D6X5</accession>
<dbReference type="InterPro" id="IPR009003">
    <property type="entry name" value="Peptidase_S1_PA"/>
</dbReference>
<evidence type="ECO:0000259" key="12">
    <source>
        <dbReference type="PROSITE" id="PS50287"/>
    </source>
</evidence>
<dbReference type="InterPro" id="IPR036772">
    <property type="entry name" value="SRCR-like_dom_sf"/>
</dbReference>
<keyword evidence="4 7" id="KW-1015">Disulfide bond</keyword>
<protein>
    <submittedName>
        <fullName evidence="13">Transmembrane serine protease 3</fullName>
    </submittedName>
</protein>
<dbReference type="PANTHER" id="PTHR24252">
    <property type="entry name" value="ACROSIN-RELATED"/>
    <property type="match status" value="1"/>
</dbReference>
<evidence type="ECO:0000313" key="14">
    <source>
        <dbReference type="Proteomes" id="UP000472277"/>
    </source>
</evidence>
<dbReference type="PROSITE" id="PS00135">
    <property type="entry name" value="TRYPSIN_SER"/>
    <property type="match status" value="1"/>
</dbReference>
<dbReference type="SUPFAM" id="SSF50494">
    <property type="entry name" value="Trypsin-like serine proteases"/>
    <property type="match status" value="1"/>
</dbReference>
<dbReference type="SMART" id="SM00202">
    <property type="entry name" value="SR"/>
    <property type="match status" value="1"/>
</dbReference>
<gene>
    <name evidence="13" type="primary">TMPRSS3</name>
    <name evidence="13" type="synonym">LOC115179367</name>
</gene>
<dbReference type="InParanoid" id="A0A674D6X5"/>
<evidence type="ECO:0000256" key="7">
    <source>
        <dbReference type="PROSITE-ProRule" id="PRU00196"/>
    </source>
</evidence>
<feature type="domain" description="SRCR" evidence="12">
    <location>
        <begin position="260"/>
        <end position="370"/>
    </location>
</feature>
<comment type="caution">
    <text evidence="7">Lacks conserved residue(s) required for the propagation of feature annotation.</text>
</comment>
<feature type="region of interest" description="Disordered" evidence="9">
    <location>
        <begin position="1"/>
        <end position="21"/>
    </location>
</feature>
<evidence type="ECO:0000259" key="11">
    <source>
        <dbReference type="PROSITE" id="PS50240"/>
    </source>
</evidence>
<evidence type="ECO:0000256" key="5">
    <source>
        <dbReference type="ARBA" id="ARBA00023180"/>
    </source>
</evidence>
<dbReference type="OMA" id="LACEDSN"/>
<dbReference type="InterPro" id="IPR036055">
    <property type="entry name" value="LDL_receptor-like_sf"/>
</dbReference>
<keyword evidence="3 8" id="KW-0720">Serine protease</keyword>
<feature type="transmembrane region" description="Helical" evidence="10">
    <location>
        <begin position="210"/>
        <end position="235"/>
    </location>
</feature>
<evidence type="ECO:0000256" key="10">
    <source>
        <dbReference type="SAM" id="Phobius"/>
    </source>
</evidence>
<feature type="region of interest" description="Disordered" evidence="9">
    <location>
        <begin position="138"/>
        <end position="173"/>
    </location>
</feature>
<dbReference type="PRINTS" id="PR00722">
    <property type="entry name" value="CHYMOTRYPSIN"/>
</dbReference>
<dbReference type="Ensembl" id="ENSSTUT00000097546.1">
    <property type="protein sequence ID" value="ENSSTUP00000091670.1"/>
    <property type="gene ID" value="ENSSTUG00000040308.1"/>
</dbReference>
<dbReference type="GeneTree" id="ENSGT00940000158589"/>
<name>A0A674D6X5_SALTR</name>
<dbReference type="GO" id="GO:0006508">
    <property type="term" value="P:proteolysis"/>
    <property type="evidence" value="ECO:0007669"/>
    <property type="project" value="UniProtKB-KW"/>
</dbReference>
<dbReference type="Gene3D" id="3.10.250.10">
    <property type="entry name" value="SRCR-like domain"/>
    <property type="match status" value="1"/>
</dbReference>
<dbReference type="SUPFAM" id="SSF56487">
    <property type="entry name" value="SRCR-like"/>
    <property type="match status" value="1"/>
</dbReference>
<dbReference type="Pfam" id="PF00089">
    <property type="entry name" value="Trypsin"/>
    <property type="match status" value="1"/>
</dbReference>
<dbReference type="SUPFAM" id="SSF57424">
    <property type="entry name" value="LDL receptor-like module"/>
    <property type="match status" value="1"/>
</dbReference>
<keyword evidence="1 8" id="KW-0645">Protease</keyword>
<dbReference type="Proteomes" id="UP000472277">
    <property type="component" value="Chromosome 39"/>
</dbReference>
<keyword evidence="2 8" id="KW-0378">Hydrolase</keyword>
<dbReference type="InterPro" id="IPR033116">
    <property type="entry name" value="TRYPSIN_SER"/>
</dbReference>
<dbReference type="PROSITE" id="PS50240">
    <property type="entry name" value="TRYPSIN_DOM"/>
    <property type="match status" value="1"/>
</dbReference>
<organism evidence="13 14">
    <name type="scientific">Salmo trutta</name>
    <name type="common">Brown trout</name>
    <dbReference type="NCBI Taxonomy" id="8032"/>
    <lineage>
        <taxon>Eukaryota</taxon>
        <taxon>Metazoa</taxon>
        <taxon>Chordata</taxon>
        <taxon>Craniata</taxon>
        <taxon>Vertebrata</taxon>
        <taxon>Euteleostomi</taxon>
        <taxon>Actinopterygii</taxon>
        <taxon>Neopterygii</taxon>
        <taxon>Teleostei</taxon>
        <taxon>Protacanthopterygii</taxon>
        <taxon>Salmoniformes</taxon>
        <taxon>Salmonidae</taxon>
        <taxon>Salmoninae</taxon>
        <taxon>Salmo</taxon>
    </lineage>
</organism>
<reference evidence="13" key="2">
    <citation type="submission" date="2025-09" db="UniProtKB">
        <authorList>
            <consortium name="Ensembl"/>
        </authorList>
    </citation>
    <scope>IDENTIFICATION</scope>
</reference>
<dbReference type="Pfam" id="PF00057">
    <property type="entry name" value="Ldl_recept_a"/>
    <property type="match status" value="1"/>
</dbReference>
<keyword evidence="10" id="KW-0472">Membrane</keyword>
<dbReference type="PANTHER" id="PTHR24252:SF27">
    <property type="entry name" value="TRANSMEMBRANE PROTEASE SERINE 3-LIKE"/>
    <property type="match status" value="1"/>
</dbReference>
<dbReference type="AlphaFoldDB" id="A0A674D6X5"/>
<dbReference type="InterPro" id="IPR002172">
    <property type="entry name" value="LDrepeatLR_classA_rpt"/>
</dbReference>
<reference evidence="13" key="1">
    <citation type="submission" date="2025-08" db="UniProtKB">
        <authorList>
            <consortium name="Ensembl"/>
        </authorList>
    </citation>
    <scope>IDENTIFICATION</scope>
</reference>
<feature type="compositionally biased region" description="Basic and acidic residues" evidence="9">
    <location>
        <begin position="1"/>
        <end position="20"/>
    </location>
</feature>
<feature type="disulfide bond" evidence="6">
    <location>
        <begin position="237"/>
        <end position="249"/>
    </location>
</feature>
<proteinExistence type="predicted"/>
<dbReference type="InterPro" id="IPR001254">
    <property type="entry name" value="Trypsin_dom"/>
</dbReference>
<dbReference type="InterPro" id="IPR001190">
    <property type="entry name" value="SRCR"/>
</dbReference>
<evidence type="ECO:0000256" key="6">
    <source>
        <dbReference type="PROSITE-ProRule" id="PRU00124"/>
    </source>
</evidence>
<dbReference type="InterPro" id="IPR043504">
    <property type="entry name" value="Peptidase_S1_PA_chymotrypsin"/>
</dbReference>
<keyword evidence="10" id="KW-0812">Transmembrane</keyword>
<evidence type="ECO:0000256" key="8">
    <source>
        <dbReference type="RuleBase" id="RU363034"/>
    </source>
</evidence>
<dbReference type="GO" id="GO:0016020">
    <property type="term" value="C:membrane"/>
    <property type="evidence" value="ECO:0007669"/>
    <property type="project" value="InterPro"/>
</dbReference>
<evidence type="ECO:0000256" key="4">
    <source>
        <dbReference type="ARBA" id="ARBA00023157"/>
    </source>
</evidence>
<evidence type="ECO:0000256" key="3">
    <source>
        <dbReference type="ARBA" id="ARBA00022825"/>
    </source>
</evidence>
<evidence type="ECO:0000256" key="2">
    <source>
        <dbReference type="ARBA" id="ARBA00022801"/>
    </source>
</evidence>
<dbReference type="PROSITE" id="PS50287">
    <property type="entry name" value="SRCR_2"/>
    <property type="match status" value="1"/>
</dbReference>
<sequence length="640" mass="69855">MAMPDSDKTAADGLAEEREVCSQTDLPRSACFNVNAVQMNEQLTRETHPHLFFFLSRSHFPLFSPPLSLSRHPSSLSHAFPLFLCLSICLSLSLSRTHSIQVSGAEGMDPFRIEVESVSNEDLPTVEIPTTFNVSPLSNQTSGSFSQDLQDPHVPTAPLQEPPAPIPKSQGQLTPPSYLPSMRFIKVRPFMHDDGLVESKTLCSQFLAHWLLLVIVACGLLVLSLALGIGLGVGVSCTGKFHCSTSTLCFARSAQCDGVSDCADGEDELQCVRLSGRSSVLQINSRGVWRTVCSTNWDHTLGYSACKQLGYSSYISSRSLPLSSVESAFQANLVSVNLSHPDRQQTVKIHNTTFLSKTQCSSESVIVLKCLDCGSRPMFRSRIAGGNVSQPGQFPWQASLHYQNRHLCGASIITPRWIVTAAHCVYGFATNTMLWAVQVGLTDQPANGVLSRSLEKIIYHASYQPKGLNYDIALLKLTEPLTFNGLVEPICLPNYGERFEEGKMCWISGWGATVDGGETSVSMHSAQVPVLSSRDCSGPGLYQGAISPWMVCAGYLEGGKNSCQGDSGGPLACEDSSVWKLAGATSWGYGCAERDNPALYTLISHALTWIHQQMEVNSTVDTVYWCTDELYCWQTVLQYC</sequence>
<evidence type="ECO:0000313" key="13">
    <source>
        <dbReference type="Ensembl" id="ENSSTUP00000091670.1"/>
    </source>
</evidence>
<dbReference type="InterPro" id="IPR001314">
    <property type="entry name" value="Peptidase_S1A"/>
</dbReference>
<dbReference type="Gene3D" id="4.10.400.10">
    <property type="entry name" value="Low-density Lipoprotein Receptor"/>
    <property type="match status" value="1"/>
</dbReference>
<keyword evidence="14" id="KW-1185">Reference proteome</keyword>
<keyword evidence="10" id="KW-1133">Transmembrane helix</keyword>
<feature type="disulfide bond" evidence="6">
    <location>
        <begin position="256"/>
        <end position="271"/>
    </location>
</feature>
<dbReference type="Pfam" id="PF15494">
    <property type="entry name" value="SRCR_2"/>
    <property type="match status" value="1"/>
</dbReference>
<evidence type="ECO:0000256" key="9">
    <source>
        <dbReference type="SAM" id="MobiDB-lite"/>
    </source>
</evidence>
<feature type="domain" description="Peptidase S1" evidence="11">
    <location>
        <begin position="383"/>
        <end position="615"/>
    </location>
</feature>
<dbReference type="PROSITE" id="PS50068">
    <property type="entry name" value="LDLRA_2"/>
    <property type="match status" value="1"/>
</dbReference>
<dbReference type="SMART" id="SM00020">
    <property type="entry name" value="Tryp_SPc"/>
    <property type="match status" value="1"/>
</dbReference>